<name>A0A392PDQ0_9FABA</name>
<dbReference type="AlphaFoldDB" id="A0A392PDQ0"/>
<reference evidence="1 2" key="1">
    <citation type="journal article" date="2018" name="Front. Plant Sci.">
        <title>Red Clover (Trifolium pratense) and Zigzag Clover (T. medium) - A Picture of Genomic Similarities and Differences.</title>
        <authorList>
            <person name="Dluhosova J."/>
            <person name="Istvanek J."/>
            <person name="Nedelnik J."/>
            <person name="Repkova J."/>
        </authorList>
    </citation>
    <scope>NUCLEOTIDE SEQUENCE [LARGE SCALE GENOMIC DNA]</scope>
    <source>
        <strain evidence="2">cv. 10/8</strain>
        <tissue evidence="1">Leaf</tissue>
    </source>
</reference>
<proteinExistence type="predicted"/>
<keyword evidence="2" id="KW-1185">Reference proteome</keyword>
<protein>
    <submittedName>
        <fullName evidence="1">Uncharacterized protein</fullName>
    </submittedName>
</protein>
<sequence>DDESGTEWSSVECDVFADYAGGAGDDCDSVLERL</sequence>
<evidence type="ECO:0000313" key="1">
    <source>
        <dbReference type="EMBL" id="MCI10261.1"/>
    </source>
</evidence>
<dbReference type="EMBL" id="LXQA010075531">
    <property type="protein sequence ID" value="MCI10261.1"/>
    <property type="molecule type" value="Genomic_DNA"/>
</dbReference>
<organism evidence="1 2">
    <name type="scientific">Trifolium medium</name>
    <dbReference type="NCBI Taxonomy" id="97028"/>
    <lineage>
        <taxon>Eukaryota</taxon>
        <taxon>Viridiplantae</taxon>
        <taxon>Streptophyta</taxon>
        <taxon>Embryophyta</taxon>
        <taxon>Tracheophyta</taxon>
        <taxon>Spermatophyta</taxon>
        <taxon>Magnoliopsida</taxon>
        <taxon>eudicotyledons</taxon>
        <taxon>Gunneridae</taxon>
        <taxon>Pentapetalae</taxon>
        <taxon>rosids</taxon>
        <taxon>fabids</taxon>
        <taxon>Fabales</taxon>
        <taxon>Fabaceae</taxon>
        <taxon>Papilionoideae</taxon>
        <taxon>50 kb inversion clade</taxon>
        <taxon>NPAAA clade</taxon>
        <taxon>Hologalegina</taxon>
        <taxon>IRL clade</taxon>
        <taxon>Trifolieae</taxon>
        <taxon>Trifolium</taxon>
    </lineage>
</organism>
<dbReference type="Proteomes" id="UP000265520">
    <property type="component" value="Unassembled WGS sequence"/>
</dbReference>
<gene>
    <name evidence="1" type="ORF">A2U01_0031353</name>
</gene>
<comment type="caution">
    <text evidence="1">The sequence shown here is derived from an EMBL/GenBank/DDBJ whole genome shotgun (WGS) entry which is preliminary data.</text>
</comment>
<evidence type="ECO:0000313" key="2">
    <source>
        <dbReference type="Proteomes" id="UP000265520"/>
    </source>
</evidence>
<accession>A0A392PDQ0</accession>
<feature type="non-terminal residue" evidence="1">
    <location>
        <position position="1"/>
    </location>
</feature>